<evidence type="ECO:0000313" key="1">
    <source>
        <dbReference type="EMBL" id="GAA0876000.1"/>
    </source>
</evidence>
<organism evidence="1 2">
    <name type="scientific">Wandonia haliotis</name>
    <dbReference type="NCBI Taxonomy" id="574963"/>
    <lineage>
        <taxon>Bacteria</taxon>
        <taxon>Pseudomonadati</taxon>
        <taxon>Bacteroidota</taxon>
        <taxon>Flavobacteriia</taxon>
        <taxon>Flavobacteriales</taxon>
        <taxon>Crocinitomicaceae</taxon>
        <taxon>Wandonia</taxon>
    </lineage>
</organism>
<gene>
    <name evidence="1" type="ORF">GCM10009118_24100</name>
</gene>
<comment type="caution">
    <text evidence="1">The sequence shown here is derived from an EMBL/GenBank/DDBJ whole genome shotgun (WGS) entry which is preliminary data.</text>
</comment>
<accession>A0ABN1MT06</accession>
<name>A0ABN1MT06_9FLAO</name>
<dbReference type="RefSeq" id="WP_343788084.1">
    <property type="nucleotide sequence ID" value="NZ_BAAAFH010000018.1"/>
</dbReference>
<proteinExistence type="predicted"/>
<sequence>MKYLIIVLFFIWKINLSAQIDTIDIYYAHEVCSDSTPLNCWLATEGLFVDYFIAFDGTLKGLVDSKDIHWYSYNNFNDSNSIFNINITERSYLDSNYLIDNIRNDLFASNVVLAEFLYNYIQDSHQKEDLLSIQFPKFNKWLKKKKNQKKLFNQGYDFDVFTHRNAVYNITSHKLYNIYKARVAVIKMEGFNLRKTIDYSISAKRFSFNLTLLNRYYILSIFEFELINIDDILVNGGYEHLCVGRVKG</sequence>
<protein>
    <submittedName>
        <fullName evidence="1">Uncharacterized protein</fullName>
    </submittedName>
</protein>
<evidence type="ECO:0000313" key="2">
    <source>
        <dbReference type="Proteomes" id="UP001501126"/>
    </source>
</evidence>
<keyword evidence="2" id="KW-1185">Reference proteome</keyword>
<dbReference type="EMBL" id="BAAAFH010000018">
    <property type="protein sequence ID" value="GAA0876000.1"/>
    <property type="molecule type" value="Genomic_DNA"/>
</dbReference>
<reference evidence="1 2" key="1">
    <citation type="journal article" date="2019" name="Int. J. Syst. Evol. Microbiol.">
        <title>The Global Catalogue of Microorganisms (GCM) 10K type strain sequencing project: providing services to taxonomists for standard genome sequencing and annotation.</title>
        <authorList>
            <consortium name="The Broad Institute Genomics Platform"/>
            <consortium name="The Broad Institute Genome Sequencing Center for Infectious Disease"/>
            <person name="Wu L."/>
            <person name="Ma J."/>
        </authorList>
    </citation>
    <scope>NUCLEOTIDE SEQUENCE [LARGE SCALE GENOMIC DNA]</scope>
    <source>
        <strain evidence="1 2">JCM 16083</strain>
    </source>
</reference>
<dbReference type="Proteomes" id="UP001501126">
    <property type="component" value="Unassembled WGS sequence"/>
</dbReference>